<comment type="caution">
    <text evidence="2">The sequence shown here is derived from an EMBL/GenBank/DDBJ whole genome shotgun (WGS) entry which is preliminary data.</text>
</comment>
<gene>
    <name evidence="2" type="ORF">GIB67_003301</name>
</gene>
<reference evidence="2 3" key="1">
    <citation type="journal article" date="2020" name="IScience">
        <title>Genome Sequencing of the Endangered Kingdonia uniflora (Circaeasteraceae, Ranunculales) Reveals Potential Mechanisms of Evolutionary Specialization.</title>
        <authorList>
            <person name="Sun Y."/>
            <person name="Deng T."/>
            <person name="Zhang A."/>
            <person name="Moore M.J."/>
            <person name="Landis J.B."/>
            <person name="Lin N."/>
            <person name="Zhang H."/>
            <person name="Zhang X."/>
            <person name="Huang J."/>
            <person name="Zhang X."/>
            <person name="Sun H."/>
            <person name="Wang H."/>
        </authorList>
    </citation>
    <scope>NUCLEOTIDE SEQUENCE [LARGE SCALE GENOMIC DNA]</scope>
    <source>
        <strain evidence="2">TB1705</strain>
        <tissue evidence="2">Leaf</tissue>
    </source>
</reference>
<protein>
    <recommendedName>
        <fullName evidence="1">No apical meristem-associated C-terminal domain-containing protein</fullName>
    </recommendedName>
</protein>
<feature type="non-terminal residue" evidence="2">
    <location>
        <position position="1"/>
    </location>
</feature>
<evidence type="ECO:0000313" key="3">
    <source>
        <dbReference type="Proteomes" id="UP000541444"/>
    </source>
</evidence>
<dbReference type="EMBL" id="JACGCM010000140">
    <property type="protein sequence ID" value="KAF6175813.1"/>
    <property type="molecule type" value="Genomic_DNA"/>
</dbReference>
<dbReference type="AlphaFoldDB" id="A0A7J7P901"/>
<keyword evidence="3" id="KW-1185">Reference proteome</keyword>
<proteinExistence type="predicted"/>
<evidence type="ECO:0000259" key="1">
    <source>
        <dbReference type="Pfam" id="PF14303"/>
    </source>
</evidence>
<dbReference type="OrthoDB" id="2507178at2759"/>
<sequence length="101" mass="12182">MTNKLCRYYAQAVNQDPGVTTDADKVVHAHKMCKRIEKKFFKLPISEMMKQQQITKNDWDRHFLSEQFKEDERIMLTNTDGMDEMMKEFYKTKKEDILVRN</sequence>
<dbReference type="Proteomes" id="UP000541444">
    <property type="component" value="Unassembled WGS sequence"/>
</dbReference>
<feature type="domain" description="No apical meristem-associated C-terminal" evidence="1">
    <location>
        <begin position="25"/>
        <end position="97"/>
    </location>
</feature>
<dbReference type="Pfam" id="PF14303">
    <property type="entry name" value="NAM-associated"/>
    <property type="match status" value="1"/>
</dbReference>
<accession>A0A7J7P901</accession>
<dbReference type="InterPro" id="IPR029466">
    <property type="entry name" value="NAM-associated_C"/>
</dbReference>
<name>A0A7J7P901_9MAGN</name>
<organism evidence="2 3">
    <name type="scientific">Kingdonia uniflora</name>
    <dbReference type="NCBI Taxonomy" id="39325"/>
    <lineage>
        <taxon>Eukaryota</taxon>
        <taxon>Viridiplantae</taxon>
        <taxon>Streptophyta</taxon>
        <taxon>Embryophyta</taxon>
        <taxon>Tracheophyta</taxon>
        <taxon>Spermatophyta</taxon>
        <taxon>Magnoliopsida</taxon>
        <taxon>Ranunculales</taxon>
        <taxon>Circaeasteraceae</taxon>
        <taxon>Kingdonia</taxon>
    </lineage>
</organism>
<evidence type="ECO:0000313" key="2">
    <source>
        <dbReference type="EMBL" id="KAF6175813.1"/>
    </source>
</evidence>